<proteinExistence type="predicted"/>
<evidence type="ECO:0000313" key="2">
    <source>
        <dbReference type="Proteomes" id="UP000075903"/>
    </source>
</evidence>
<accession>A0A182VGA5</accession>
<protein>
    <submittedName>
        <fullName evidence="1">Uncharacterized protein</fullName>
    </submittedName>
</protein>
<keyword evidence="2" id="KW-1185">Reference proteome</keyword>
<name>A0A182VGA5_ANOME</name>
<reference evidence="1" key="1">
    <citation type="submission" date="2020-05" db="UniProtKB">
        <authorList>
            <consortium name="EnsemblMetazoa"/>
        </authorList>
    </citation>
    <scope>IDENTIFICATION</scope>
    <source>
        <strain evidence="1">MAF</strain>
    </source>
</reference>
<dbReference type="Proteomes" id="UP000075903">
    <property type="component" value="Unassembled WGS sequence"/>
</dbReference>
<dbReference type="VEuPathDB" id="VectorBase:AMEM014495"/>
<sequence>MRRLFSPISAPSSDLSRLLFSRSSEMISPESIMFSIRPLSTSIRLWDRSSSRSLRKPTTSWSENSCSRFSLKFALIIEQRAVQVNQPIARQIQLLQPFRFEKLVPPQLTDLVVLGEQLRQMGGAGQQSIERPEPIAGDAQVVEILQKAQLARQLLELIVLGGDHHQIRRSERQLTVQRGQIVLVDEQQLQLVQMADAAVQRAQLVHAELQRVNRFRQCVRIDALQLIVAHDQMAQVLQMPERVAGDVADAAAGHIQRAEVRHLLEHVRRYLLEQVVRCAEQIEPGLSKFIRSDLMFMFISQNESAARSSSCEWEIVSQML</sequence>
<evidence type="ECO:0000313" key="1">
    <source>
        <dbReference type="EnsemblMetazoa" id="AMEM014495-PA"/>
    </source>
</evidence>
<dbReference type="AlphaFoldDB" id="A0A182VGA5"/>
<organism evidence="1 2">
    <name type="scientific">Anopheles merus</name>
    <name type="common">Mosquito</name>
    <dbReference type="NCBI Taxonomy" id="30066"/>
    <lineage>
        <taxon>Eukaryota</taxon>
        <taxon>Metazoa</taxon>
        <taxon>Ecdysozoa</taxon>
        <taxon>Arthropoda</taxon>
        <taxon>Hexapoda</taxon>
        <taxon>Insecta</taxon>
        <taxon>Pterygota</taxon>
        <taxon>Neoptera</taxon>
        <taxon>Endopterygota</taxon>
        <taxon>Diptera</taxon>
        <taxon>Nematocera</taxon>
        <taxon>Culicoidea</taxon>
        <taxon>Culicidae</taxon>
        <taxon>Anophelinae</taxon>
        <taxon>Anopheles</taxon>
    </lineage>
</organism>
<dbReference type="EnsemblMetazoa" id="AMEM014495-RA">
    <property type="protein sequence ID" value="AMEM014495-PA"/>
    <property type="gene ID" value="AMEM014495"/>
</dbReference>